<protein>
    <recommendedName>
        <fullName evidence="4">GlcG protein</fullName>
    </recommendedName>
</protein>
<organism evidence="2 3">
    <name type="scientific">Sphingopyxis witflariensis</name>
    <dbReference type="NCBI Taxonomy" id="173675"/>
    <lineage>
        <taxon>Bacteria</taxon>
        <taxon>Pseudomonadati</taxon>
        <taxon>Pseudomonadota</taxon>
        <taxon>Alphaproteobacteria</taxon>
        <taxon>Sphingomonadales</taxon>
        <taxon>Sphingomonadaceae</taxon>
        <taxon>Sphingopyxis</taxon>
    </lineage>
</organism>
<feature type="signal peptide" evidence="1">
    <location>
        <begin position="1"/>
        <end position="18"/>
    </location>
</feature>
<feature type="chain" id="PRO_5013054963" description="GlcG protein" evidence="1">
    <location>
        <begin position="19"/>
        <end position="157"/>
    </location>
</feature>
<proteinExistence type="predicted"/>
<dbReference type="InterPro" id="IPR038084">
    <property type="entry name" value="PduO/GlcC-like_sf"/>
</dbReference>
<dbReference type="AlphaFoldDB" id="A0A246JXZ5"/>
<dbReference type="InterPro" id="IPR005624">
    <property type="entry name" value="PduO/GlcC-like"/>
</dbReference>
<sequence>MRMIALACAILMSTAALAETPAASPPVGYGAPIGTSDALTLIQRAIERSRALGLKMAIAVVEPSGELVAFARMDDVPYGSIELAQKKARTSARFRLTTASAQERVQSGRLSLLSAEGFVAIGGGVPIVANGRVIGALGLSGATAAEDTALAAELVAQ</sequence>
<dbReference type="Proteomes" id="UP000197097">
    <property type="component" value="Unassembled WGS sequence"/>
</dbReference>
<evidence type="ECO:0000313" key="2">
    <source>
        <dbReference type="EMBL" id="OWQ97955.1"/>
    </source>
</evidence>
<dbReference type="RefSeq" id="WP_088472569.1">
    <property type="nucleotide sequence ID" value="NZ_NISJ01000004.1"/>
</dbReference>
<dbReference type="SUPFAM" id="SSF143744">
    <property type="entry name" value="GlcG-like"/>
    <property type="match status" value="1"/>
</dbReference>
<keyword evidence="1" id="KW-0732">Signal</keyword>
<dbReference type="PANTHER" id="PTHR34309">
    <property type="entry name" value="SLR1406 PROTEIN"/>
    <property type="match status" value="1"/>
</dbReference>
<dbReference type="InterPro" id="IPR052517">
    <property type="entry name" value="GlcG_carb_metab_protein"/>
</dbReference>
<name>A0A246JXZ5_9SPHN</name>
<evidence type="ECO:0000313" key="3">
    <source>
        <dbReference type="Proteomes" id="UP000197097"/>
    </source>
</evidence>
<dbReference type="EMBL" id="NISJ01000004">
    <property type="protein sequence ID" value="OWQ97955.1"/>
    <property type="molecule type" value="Genomic_DNA"/>
</dbReference>
<keyword evidence="3" id="KW-1185">Reference proteome</keyword>
<comment type="caution">
    <text evidence="2">The sequence shown here is derived from an EMBL/GenBank/DDBJ whole genome shotgun (WGS) entry which is preliminary data.</text>
</comment>
<dbReference type="PANTHER" id="PTHR34309:SF1">
    <property type="entry name" value="PROTEIN GLCG"/>
    <property type="match status" value="1"/>
</dbReference>
<gene>
    <name evidence="2" type="ORF">CDQ91_10045</name>
</gene>
<accession>A0A246JXZ5</accession>
<dbReference type="OrthoDB" id="9815321at2"/>
<dbReference type="Pfam" id="PF03928">
    <property type="entry name" value="HbpS-like"/>
    <property type="match status" value="1"/>
</dbReference>
<reference evidence="2 3" key="1">
    <citation type="journal article" date="2002" name="Int. J. Syst. Evol. Microbiol.">
        <title>Sphingopyxis witflariensis sp. nov., isolated from activated sludge.</title>
        <authorList>
            <person name="Kampfer P."/>
            <person name="Witzenberger R."/>
            <person name="Denner E.B."/>
            <person name="Busse H.J."/>
            <person name="Neef A."/>
        </authorList>
    </citation>
    <scope>NUCLEOTIDE SEQUENCE [LARGE SCALE GENOMIC DNA]</scope>
    <source>
        <strain evidence="2 3">DSM 14551</strain>
    </source>
</reference>
<evidence type="ECO:0000256" key="1">
    <source>
        <dbReference type="SAM" id="SignalP"/>
    </source>
</evidence>
<dbReference type="Gene3D" id="3.30.450.150">
    <property type="entry name" value="Haem-degrading domain"/>
    <property type="match status" value="1"/>
</dbReference>
<evidence type="ECO:0008006" key="4">
    <source>
        <dbReference type="Google" id="ProtNLM"/>
    </source>
</evidence>